<dbReference type="CDD" id="cd09598">
    <property type="entry name" value="M4_like"/>
    <property type="match status" value="1"/>
</dbReference>
<dbReference type="EMBL" id="JBHTJS010000061">
    <property type="protein sequence ID" value="MFD1009526.1"/>
    <property type="molecule type" value="Genomic_DNA"/>
</dbReference>
<protein>
    <recommendedName>
        <fullName evidence="3">Peptidase M4</fullName>
    </recommendedName>
</protein>
<organism evidence="1 2">
    <name type="scientific">Oceanisphaera ostreae</name>
    <dbReference type="NCBI Taxonomy" id="914151"/>
    <lineage>
        <taxon>Bacteria</taxon>
        <taxon>Pseudomonadati</taxon>
        <taxon>Pseudomonadota</taxon>
        <taxon>Gammaproteobacteria</taxon>
        <taxon>Aeromonadales</taxon>
        <taxon>Aeromonadaceae</taxon>
        <taxon>Oceanisphaera</taxon>
    </lineage>
</organism>
<evidence type="ECO:0008006" key="3">
    <source>
        <dbReference type="Google" id="ProtNLM"/>
    </source>
</evidence>
<accession>A0ABW3KMT8</accession>
<name>A0ABW3KMT8_9GAMM</name>
<dbReference type="RefSeq" id="WP_379559551.1">
    <property type="nucleotide sequence ID" value="NZ_JBHTJS010000061.1"/>
</dbReference>
<gene>
    <name evidence="1" type="ORF">ACFQ1C_15365</name>
</gene>
<proteinExistence type="predicted"/>
<comment type="caution">
    <text evidence="1">The sequence shown here is derived from an EMBL/GenBank/DDBJ whole genome shotgun (WGS) entry which is preliminary data.</text>
</comment>
<evidence type="ECO:0000313" key="1">
    <source>
        <dbReference type="EMBL" id="MFD1009526.1"/>
    </source>
</evidence>
<sequence>MTEQILFGDRLFLPVLMAPYRLGENDPQHRKLWIYVLDPAGIGLKKPTQCVDVLYEPLGEKGIRGALFEVEHAPLPNYLLKHLDWPDRLIQEFENKPLHLDEPRLAMSGGIEPCTGTPLFAGQMAYAVCQRVYESFADALGRYPTWGPWAAHRIRNGEAPTLRIQPFALEEANAYYDADSGTLKFGVFETVPDGSSNLLPGGVVMTTLSHDIIAHEVTHALLDGMRAHFRVNTHPDVPAFHEGFADLVALFQHFRYPSLVEQAIEDHGGLNSDMLLELGREFGEALSGVEGRSLRHAIQQTVLPGQHPINKPLIYTEAPINQPHKRAGILVSAIFSAYLQIYQRRAKELLRLANFATHGEQQRALPSELISLLANEATVIAEEFLKVCIRAIDYCPPLDVRFGDYLRAIITADRMLNKEDGSGMREALIREFRRRNVDLGKVRDLSEYSLEWNSPSPVDRPQIPGLAWSQLRFDNDGITAQSITEVERQAGALDDFLRLQLEQDSHLLSELGLTRINGDFGPITIESLRPVARRARNGRLLHGMVAEISQICSTPDGPVWGGSTLVLTEEGSIEFAIYKRVDNEERLSAQRKNLRLSAGNPHFSFKHGHDSHDSHD</sequence>
<reference evidence="2" key="1">
    <citation type="journal article" date="2019" name="Int. J. Syst. Evol. Microbiol.">
        <title>The Global Catalogue of Microorganisms (GCM) 10K type strain sequencing project: providing services to taxonomists for standard genome sequencing and annotation.</title>
        <authorList>
            <consortium name="The Broad Institute Genomics Platform"/>
            <consortium name="The Broad Institute Genome Sequencing Center for Infectious Disease"/>
            <person name="Wu L."/>
            <person name="Ma J."/>
        </authorList>
    </citation>
    <scope>NUCLEOTIDE SEQUENCE [LARGE SCALE GENOMIC DNA]</scope>
    <source>
        <strain evidence="2">CCUG 60525</strain>
    </source>
</reference>
<dbReference type="Proteomes" id="UP001597048">
    <property type="component" value="Unassembled WGS sequence"/>
</dbReference>
<evidence type="ECO:0000313" key="2">
    <source>
        <dbReference type="Proteomes" id="UP001597048"/>
    </source>
</evidence>
<keyword evidence="2" id="KW-1185">Reference proteome</keyword>
<dbReference type="SUPFAM" id="SSF55486">
    <property type="entry name" value="Metalloproteases ('zincins'), catalytic domain"/>
    <property type="match status" value="1"/>
</dbReference>